<evidence type="ECO:0000313" key="1">
    <source>
        <dbReference type="EMBL" id="CAG8666298.1"/>
    </source>
</evidence>
<feature type="non-terminal residue" evidence="1">
    <location>
        <position position="127"/>
    </location>
</feature>
<gene>
    <name evidence="1" type="ORF">ACOLOM_LOCUS8778</name>
</gene>
<organism evidence="1 2">
    <name type="scientific">Acaulospora colombiana</name>
    <dbReference type="NCBI Taxonomy" id="27376"/>
    <lineage>
        <taxon>Eukaryota</taxon>
        <taxon>Fungi</taxon>
        <taxon>Fungi incertae sedis</taxon>
        <taxon>Mucoromycota</taxon>
        <taxon>Glomeromycotina</taxon>
        <taxon>Glomeromycetes</taxon>
        <taxon>Diversisporales</taxon>
        <taxon>Acaulosporaceae</taxon>
        <taxon>Acaulospora</taxon>
    </lineage>
</organism>
<reference evidence="1" key="1">
    <citation type="submission" date="2021-06" db="EMBL/GenBank/DDBJ databases">
        <authorList>
            <person name="Kallberg Y."/>
            <person name="Tangrot J."/>
            <person name="Rosling A."/>
        </authorList>
    </citation>
    <scope>NUCLEOTIDE SEQUENCE</scope>
    <source>
        <strain evidence="1">CL356</strain>
    </source>
</reference>
<protein>
    <submittedName>
        <fullName evidence="1">9716_t:CDS:1</fullName>
    </submittedName>
</protein>
<evidence type="ECO:0000313" key="2">
    <source>
        <dbReference type="Proteomes" id="UP000789525"/>
    </source>
</evidence>
<proteinExistence type="predicted"/>
<sequence length="127" mass="13758">MAYVNAIAPGGCVDPSGHIPSSSQTADVYSKLVNVDFQLVKTSIGAALKVTVIAGVVAATYVVAEVIKLFVKPLFSSHRRLRGPPSASLIFGHMLVEADIAVSGEKYHPQELWRREYGHIFKTNAFM</sequence>
<comment type="caution">
    <text evidence="1">The sequence shown here is derived from an EMBL/GenBank/DDBJ whole genome shotgun (WGS) entry which is preliminary data.</text>
</comment>
<accession>A0ACA9NNH0</accession>
<dbReference type="Proteomes" id="UP000789525">
    <property type="component" value="Unassembled WGS sequence"/>
</dbReference>
<keyword evidence="2" id="KW-1185">Reference proteome</keyword>
<name>A0ACA9NNH0_9GLOM</name>
<dbReference type="EMBL" id="CAJVPT010023598">
    <property type="protein sequence ID" value="CAG8666298.1"/>
    <property type="molecule type" value="Genomic_DNA"/>
</dbReference>